<accession>A0ABZ0IKM2</accession>
<gene>
    <name evidence="1" type="ORF">RT717_15775</name>
</gene>
<evidence type="ECO:0000313" key="2">
    <source>
        <dbReference type="Proteomes" id="UP001302349"/>
    </source>
</evidence>
<dbReference type="Proteomes" id="UP001302349">
    <property type="component" value="Chromosome"/>
</dbReference>
<sequence>MNNHNDALNRFMRYESAINRRFQDGIPTEFNSELKLLFSENTDGYSFYRNKLYYELKRIKNEHHLIDDFHKLISTTKKLYPEKFKYLFNKISNDELLDEYDVSRFNMIEICDELKTLEKITQQSCFLYQSIYEINTLYIVLGSISELRKNGNINFTLDNLRDRAGHLKKGTTIDYIASRISDLPHLFNSFTKTFHSKLRNTIGHNSYVRKDQEICSRDGQTKVSRNEFIEALYNFQEMDNALINALSSEGLLDSCSELAKCGLLAIAFAGRHNKKVLVVFQLWCFYDLRKDQPWLKEVTFKLSSEDVETTLGASLNQKGKNSKTLRCWFKELNEQDPLKVEIITIPVTPVYQSGDEVLTLDAGKFKELESQKTKSVGYQIERAL</sequence>
<reference evidence="1 2" key="1">
    <citation type="journal article" date="2023" name="Microbiol. Resour. Announc.">
        <title>Complete Genome Sequence of Imperialibacter roseus strain P4T.</title>
        <authorList>
            <person name="Tizabi D.R."/>
            <person name="Bachvaroff T."/>
            <person name="Hill R.T."/>
        </authorList>
    </citation>
    <scope>NUCLEOTIDE SEQUENCE [LARGE SCALE GENOMIC DNA]</scope>
    <source>
        <strain evidence="1 2">P4T</strain>
    </source>
</reference>
<evidence type="ECO:0000313" key="1">
    <source>
        <dbReference type="EMBL" id="WOK04540.1"/>
    </source>
</evidence>
<organism evidence="1 2">
    <name type="scientific">Imperialibacter roseus</name>
    <dbReference type="NCBI Taxonomy" id="1324217"/>
    <lineage>
        <taxon>Bacteria</taxon>
        <taxon>Pseudomonadati</taxon>
        <taxon>Bacteroidota</taxon>
        <taxon>Cytophagia</taxon>
        <taxon>Cytophagales</taxon>
        <taxon>Flammeovirgaceae</taxon>
        <taxon>Imperialibacter</taxon>
    </lineage>
</organism>
<name>A0ABZ0IKM2_9BACT</name>
<dbReference type="RefSeq" id="WP_317487347.1">
    <property type="nucleotide sequence ID" value="NZ_CP136051.1"/>
</dbReference>
<keyword evidence="2" id="KW-1185">Reference proteome</keyword>
<proteinExistence type="predicted"/>
<protein>
    <submittedName>
        <fullName evidence="1">Uncharacterized protein</fullName>
    </submittedName>
</protein>
<dbReference type="EMBL" id="CP136051">
    <property type="protein sequence ID" value="WOK04540.1"/>
    <property type="molecule type" value="Genomic_DNA"/>
</dbReference>